<dbReference type="SMART" id="SM00504">
    <property type="entry name" value="Ubox"/>
    <property type="match status" value="1"/>
</dbReference>
<sequence>MGNQAIEGLSSEIPQSILQTFYCPISKEIMKDPVMTADGHSYERPNIEKWLKNNDKSPLTGEVLTNKSLIPNHSLRSTIQEFLTKNPVIKEQLDIQESIQANQDLGQQAQHYKEEQWKKTIEENEKLKEQIKKAEEQLEREKAFHQQELQRQAAAAAQAQPQENPQSEIKTVFQELLKKTECVRGCGGCTYCKKIQELKTKYNIPSMNKDLIIGNATDFSYLDLSGLDFSKSHPKGATFYGCNLDNCTFIEGCLCGFDVRNASVKNCVFKDVYQISMDKVKGADFTGSNFGEKQAEMLKKLREGGAKYDE</sequence>
<dbReference type="CDD" id="cd16655">
    <property type="entry name" value="RING-Ubox_WDSUB1-like"/>
    <property type="match status" value="1"/>
</dbReference>
<dbReference type="Gene3D" id="3.30.40.10">
    <property type="entry name" value="Zinc/RING finger domain, C3HC4 (zinc finger)"/>
    <property type="match status" value="1"/>
</dbReference>
<dbReference type="Proteomes" id="UP000785679">
    <property type="component" value="Unassembled WGS sequence"/>
</dbReference>
<dbReference type="GO" id="GO:0016567">
    <property type="term" value="P:protein ubiquitination"/>
    <property type="evidence" value="ECO:0007669"/>
    <property type="project" value="InterPro"/>
</dbReference>
<dbReference type="Pfam" id="PF04564">
    <property type="entry name" value="U-box"/>
    <property type="match status" value="1"/>
</dbReference>
<dbReference type="GO" id="GO:0004842">
    <property type="term" value="F:ubiquitin-protein transferase activity"/>
    <property type="evidence" value="ECO:0007669"/>
    <property type="project" value="InterPro"/>
</dbReference>
<evidence type="ECO:0000259" key="2">
    <source>
        <dbReference type="PROSITE" id="PS51698"/>
    </source>
</evidence>
<comment type="caution">
    <text evidence="3">The sequence shown here is derived from an EMBL/GenBank/DDBJ whole genome shotgun (WGS) entry which is preliminary data.</text>
</comment>
<feature type="compositionally biased region" description="Low complexity" evidence="1">
    <location>
        <begin position="146"/>
        <end position="165"/>
    </location>
</feature>
<dbReference type="SUPFAM" id="SSF141571">
    <property type="entry name" value="Pentapeptide repeat-like"/>
    <property type="match status" value="1"/>
</dbReference>
<dbReference type="EMBL" id="RRYP01009829">
    <property type="protein sequence ID" value="TNV78798.1"/>
    <property type="molecule type" value="Genomic_DNA"/>
</dbReference>
<dbReference type="InterPro" id="IPR052085">
    <property type="entry name" value="WD-SAM-U-box"/>
</dbReference>
<gene>
    <name evidence="3" type="ORF">FGO68_gene2893</name>
</gene>
<dbReference type="Gene3D" id="2.160.20.80">
    <property type="entry name" value="E3 ubiquitin-protein ligase SopA"/>
    <property type="match status" value="1"/>
</dbReference>
<dbReference type="PANTHER" id="PTHR46573:SF1">
    <property type="entry name" value="WD REPEAT, SAM AND U-BOX DOMAIN-CONTAINING PROTEIN 1"/>
    <property type="match status" value="1"/>
</dbReference>
<accession>A0A8J8T283</accession>
<name>A0A8J8T283_HALGN</name>
<evidence type="ECO:0000256" key="1">
    <source>
        <dbReference type="SAM" id="MobiDB-lite"/>
    </source>
</evidence>
<dbReference type="AlphaFoldDB" id="A0A8J8T283"/>
<dbReference type="InterPro" id="IPR001646">
    <property type="entry name" value="5peptide_repeat"/>
</dbReference>
<keyword evidence="4" id="KW-1185">Reference proteome</keyword>
<dbReference type="SUPFAM" id="SSF57850">
    <property type="entry name" value="RING/U-box"/>
    <property type="match status" value="1"/>
</dbReference>
<feature type="region of interest" description="Disordered" evidence="1">
    <location>
        <begin position="141"/>
        <end position="165"/>
    </location>
</feature>
<dbReference type="PROSITE" id="PS51698">
    <property type="entry name" value="U_BOX"/>
    <property type="match status" value="1"/>
</dbReference>
<feature type="domain" description="U-box" evidence="2">
    <location>
        <begin position="16"/>
        <end position="89"/>
    </location>
</feature>
<dbReference type="Pfam" id="PF00805">
    <property type="entry name" value="Pentapeptide"/>
    <property type="match status" value="1"/>
</dbReference>
<dbReference type="OrthoDB" id="273087at2759"/>
<evidence type="ECO:0000313" key="4">
    <source>
        <dbReference type="Proteomes" id="UP000785679"/>
    </source>
</evidence>
<dbReference type="PANTHER" id="PTHR46573">
    <property type="entry name" value="WD REPEAT, SAM AND U-BOX DOMAIN-CONTAINING PROTEIN 1"/>
    <property type="match status" value="1"/>
</dbReference>
<protein>
    <recommendedName>
        <fullName evidence="2">U-box domain-containing protein</fullName>
    </recommendedName>
</protein>
<dbReference type="InterPro" id="IPR003613">
    <property type="entry name" value="Ubox_domain"/>
</dbReference>
<organism evidence="3 4">
    <name type="scientific">Halteria grandinella</name>
    <dbReference type="NCBI Taxonomy" id="5974"/>
    <lineage>
        <taxon>Eukaryota</taxon>
        <taxon>Sar</taxon>
        <taxon>Alveolata</taxon>
        <taxon>Ciliophora</taxon>
        <taxon>Intramacronucleata</taxon>
        <taxon>Spirotrichea</taxon>
        <taxon>Stichotrichia</taxon>
        <taxon>Sporadotrichida</taxon>
        <taxon>Halteriidae</taxon>
        <taxon>Halteria</taxon>
    </lineage>
</organism>
<proteinExistence type="predicted"/>
<evidence type="ECO:0000313" key="3">
    <source>
        <dbReference type="EMBL" id="TNV78798.1"/>
    </source>
</evidence>
<reference evidence="3" key="1">
    <citation type="submission" date="2019-06" db="EMBL/GenBank/DDBJ databases">
        <authorList>
            <person name="Zheng W."/>
        </authorList>
    </citation>
    <scope>NUCLEOTIDE SEQUENCE</scope>
    <source>
        <strain evidence="3">QDHG01</strain>
    </source>
</reference>
<dbReference type="InterPro" id="IPR013083">
    <property type="entry name" value="Znf_RING/FYVE/PHD"/>
</dbReference>